<dbReference type="OrthoDB" id="9793412at2"/>
<sequence length="243" mass="27342">MPPVNWKAATKVYCRSFFDHFCPCLLCGKMSRSLLCAQCTVLLPSLQGPLCRCSLPMPGANNSQPPPLCGRCVRRPPPFAASHAPLIYSHPLDRLIQRYKHHGDLVCENALEQLLADMPLPWPDTDALCALPAHWQRCWWRGFDQSQRLASQLSRLWQRPLLPALLRQRATASQQGLKRTQRERNLRQAFRCVLPMAGLSITLIDDVMTTGSSARAASRTLLDAGAREVNVWTLARTLPPSRR</sequence>
<dbReference type="EMBL" id="QYYA01000002">
    <property type="protein sequence ID" value="RJG17956.1"/>
    <property type="molecule type" value="Genomic_DNA"/>
</dbReference>
<protein>
    <submittedName>
        <fullName evidence="2">ComF family protein</fullName>
    </submittedName>
</protein>
<organism evidence="2 3">
    <name type="scientific">Alcanivorax profundi</name>
    <dbReference type="NCBI Taxonomy" id="2338368"/>
    <lineage>
        <taxon>Bacteria</taxon>
        <taxon>Pseudomonadati</taxon>
        <taxon>Pseudomonadota</taxon>
        <taxon>Gammaproteobacteria</taxon>
        <taxon>Oceanospirillales</taxon>
        <taxon>Alcanivoracaceae</taxon>
        <taxon>Alcanivorax</taxon>
    </lineage>
</organism>
<dbReference type="CDD" id="cd06223">
    <property type="entry name" value="PRTases_typeI"/>
    <property type="match status" value="1"/>
</dbReference>
<dbReference type="PANTHER" id="PTHR47505">
    <property type="entry name" value="DNA UTILIZATION PROTEIN YHGH"/>
    <property type="match status" value="1"/>
</dbReference>
<comment type="caution">
    <text evidence="2">The sequence shown here is derived from an EMBL/GenBank/DDBJ whole genome shotgun (WGS) entry which is preliminary data.</text>
</comment>
<evidence type="ECO:0000256" key="1">
    <source>
        <dbReference type="ARBA" id="ARBA00008007"/>
    </source>
</evidence>
<dbReference type="InterPro" id="IPR000836">
    <property type="entry name" value="PRTase_dom"/>
</dbReference>
<gene>
    <name evidence="2" type="ORF">D4A39_05540</name>
</gene>
<reference evidence="2 3" key="1">
    <citation type="submission" date="2018-09" db="EMBL/GenBank/DDBJ databases">
        <title>Alcanivorax profundi sp. nov., isolated from 1000 m-depth seawater of the Mariana Trench.</title>
        <authorList>
            <person name="Liu J."/>
        </authorList>
    </citation>
    <scope>NUCLEOTIDE SEQUENCE [LARGE SCALE GENOMIC DNA]</scope>
    <source>
        <strain evidence="2 3">MTEO17</strain>
    </source>
</reference>
<dbReference type="Gene3D" id="3.40.50.2020">
    <property type="match status" value="1"/>
</dbReference>
<dbReference type="AlphaFoldDB" id="A0A418XY51"/>
<accession>A0A418XY51</accession>
<evidence type="ECO:0000313" key="2">
    <source>
        <dbReference type="EMBL" id="RJG17956.1"/>
    </source>
</evidence>
<dbReference type="InterPro" id="IPR051910">
    <property type="entry name" value="ComF/GntX_DNA_util-trans"/>
</dbReference>
<dbReference type="PANTHER" id="PTHR47505:SF1">
    <property type="entry name" value="DNA UTILIZATION PROTEIN YHGH"/>
    <property type="match status" value="1"/>
</dbReference>
<dbReference type="SUPFAM" id="SSF53271">
    <property type="entry name" value="PRTase-like"/>
    <property type="match status" value="1"/>
</dbReference>
<keyword evidence="3" id="KW-1185">Reference proteome</keyword>
<proteinExistence type="inferred from homology"/>
<comment type="similarity">
    <text evidence="1">Belongs to the ComF/GntX family.</text>
</comment>
<evidence type="ECO:0000313" key="3">
    <source>
        <dbReference type="Proteomes" id="UP000283734"/>
    </source>
</evidence>
<dbReference type="Proteomes" id="UP000283734">
    <property type="component" value="Unassembled WGS sequence"/>
</dbReference>
<name>A0A418XY51_9GAMM</name>
<dbReference type="InterPro" id="IPR029057">
    <property type="entry name" value="PRTase-like"/>
</dbReference>